<dbReference type="Proteomes" id="UP000246991">
    <property type="component" value="Unassembled WGS sequence"/>
</dbReference>
<dbReference type="AlphaFoldDB" id="A0A317SVE9"/>
<evidence type="ECO:0000313" key="1">
    <source>
        <dbReference type="EMBL" id="PWW78475.1"/>
    </source>
</evidence>
<proteinExistence type="predicted"/>
<gene>
    <name evidence="1" type="ORF">C7212DRAFT_315939</name>
</gene>
<sequence>MEFPILSFNYECSTVQYGYGTGRRNFAPSSSTNYSCHDEGSWRNLIPKVSYK</sequence>
<dbReference type="EMBL" id="PYWC01000015">
    <property type="protein sequence ID" value="PWW78475.1"/>
    <property type="molecule type" value="Genomic_DNA"/>
</dbReference>
<name>A0A317SVE9_9PEZI</name>
<accession>A0A317SVE9</accession>
<reference evidence="1 2" key="1">
    <citation type="submission" date="2018-03" db="EMBL/GenBank/DDBJ databases">
        <title>Genomes of Pezizomycetes fungi and the evolution of truffles.</title>
        <authorList>
            <person name="Murat C."/>
            <person name="Payen T."/>
            <person name="Noel B."/>
            <person name="Kuo A."/>
            <person name="Martin F.M."/>
        </authorList>
    </citation>
    <scope>NUCLEOTIDE SEQUENCE [LARGE SCALE GENOMIC DNA]</scope>
    <source>
        <strain evidence="1">091103-1</strain>
    </source>
</reference>
<organism evidence="1 2">
    <name type="scientific">Tuber magnatum</name>
    <name type="common">white Piedmont truffle</name>
    <dbReference type="NCBI Taxonomy" id="42249"/>
    <lineage>
        <taxon>Eukaryota</taxon>
        <taxon>Fungi</taxon>
        <taxon>Dikarya</taxon>
        <taxon>Ascomycota</taxon>
        <taxon>Pezizomycotina</taxon>
        <taxon>Pezizomycetes</taxon>
        <taxon>Pezizales</taxon>
        <taxon>Tuberaceae</taxon>
        <taxon>Tuber</taxon>
    </lineage>
</organism>
<comment type="caution">
    <text evidence="1">The sequence shown here is derived from an EMBL/GenBank/DDBJ whole genome shotgun (WGS) entry which is preliminary data.</text>
</comment>
<protein>
    <submittedName>
        <fullName evidence="1">Uncharacterized protein</fullName>
    </submittedName>
</protein>
<evidence type="ECO:0000313" key="2">
    <source>
        <dbReference type="Proteomes" id="UP000246991"/>
    </source>
</evidence>
<keyword evidence="2" id="KW-1185">Reference proteome</keyword>